<accession>A0A7C6A8I1</accession>
<dbReference type="InterPro" id="IPR029000">
    <property type="entry name" value="Cyclophilin-like_dom_sf"/>
</dbReference>
<gene>
    <name evidence="2" type="ORF">ENW73_02540</name>
</gene>
<protein>
    <recommendedName>
        <fullName evidence="1">Cyclophilin TM1367-like domain-containing protein</fullName>
    </recommendedName>
</protein>
<dbReference type="Pfam" id="PF04126">
    <property type="entry name" value="Cyclophil_like"/>
    <property type="match status" value="1"/>
</dbReference>
<name>A0A7C6A8I1_UNCW3</name>
<sequence length="132" mass="14770">MEFLEPKRIKVNIGGVIFRGTLNDTKTATEIYRILPIQSRGEVWGQEIYFYIPVKLENEAPVTEVKLGDIAYWPEGHALCVFLGLTPLSPNTSKLIPAAPVTVVGKVEAKLGDFLKIKQFTVRIEKDLTAQK</sequence>
<reference evidence="2" key="1">
    <citation type="journal article" date="2020" name="mSystems">
        <title>Genome- and Community-Level Interaction Insights into Carbon Utilization and Element Cycling Functions of Hydrothermarchaeota in Hydrothermal Sediment.</title>
        <authorList>
            <person name="Zhou Z."/>
            <person name="Liu Y."/>
            <person name="Xu W."/>
            <person name="Pan J."/>
            <person name="Luo Z.H."/>
            <person name="Li M."/>
        </authorList>
    </citation>
    <scope>NUCLEOTIDE SEQUENCE [LARGE SCALE GENOMIC DNA]</scope>
    <source>
        <strain evidence="2">SpSt-876</strain>
    </source>
</reference>
<comment type="caution">
    <text evidence="2">The sequence shown here is derived from an EMBL/GenBank/DDBJ whole genome shotgun (WGS) entry which is preliminary data.</text>
</comment>
<dbReference type="SUPFAM" id="SSF50891">
    <property type="entry name" value="Cyclophilin-like"/>
    <property type="match status" value="1"/>
</dbReference>
<evidence type="ECO:0000313" key="2">
    <source>
        <dbReference type="EMBL" id="HHS51732.1"/>
    </source>
</evidence>
<dbReference type="AlphaFoldDB" id="A0A7C6A8I1"/>
<organism evidence="2">
    <name type="scientific">candidate division WOR-3 bacterium</name>
    <dbReference type="NCBI Taxonomy" id="2052148"/>
    <lineage>
        <taxon>Bacteria</taxon>
        <taxon>Bacteria division WOR-3</taxon>
    </lineage>
</organism>
<proteinExistence type="predicted"/>
<dbReference type="Gene3D" id="2.40.100.20">
    <property type="match status" value="1"/>
</dbReference>
<evidence type="ECO:0000259" key="1">
    <source>
        <dbReference type="Pfam" id="PF04126"/>
    </source>
</evidence>
<feature type="domain" description="Cyclophilin TM1367-like" evidence="1">
    <location>
        <begin position="7"/>
        <end position="119"/>
    </location>
</feature>
<dbReference type="EMBL" id="DTLI01000063">
    <property type="protein sequence ID" value="HHS51732.1"/>
    <property type="molecule type" value="Genomic_DNA"/>
</dbReference>
<dbReference type="InterPro" id="IPR025658">
    <property type="entry name" value="Cyclophilin_TM1367"/>
</dbReference>